<dbReference type="SUPFAM" id="SSF81383">
    <property type="entry name" value="F-box domain"/>
    <property type="match status" value="1"/>
</dbReference>
<dbReference type="PANTHER" id="PTHR32133">
    <property type="entry name" value="OS07G0120400 PROTEIN"/>
    <property type="match status" value="1"/>
</dbReference>
<feature type="domain" description="F-box protein AT5G49610-like beta-propeller" evidence="2">
    <location>
        <begin position="97"/>
        <end position="359"/>
    </location>
</feature>
<dbReference type="Gene3D" id="1.20.1280.50">
    <property type="match status" value="1"/>
</dbReference>
<dbReference type="InterPro" id="IPR036047">
    <property type="entry name" value="F-box-like_dom_sf"/>
</dbReference>
<organism evidence="3 4">
    <name type="scientific">Urochloa decumbens</name>
    <dbReference type="NCBI Taxonomy" id="240449"/>
    <lineage>
        <taxon>Eukaryota</taxon>
        <taxon>Viridiplantae</taxon>
        <taxon>Streptophyta</taxon>
        <taxon>Embryophyta</taxon>
        <taxon>Tracheophyta</taxon>
        <taxon>Spermatophyta</taxon>
        <taxon>Magnoliopsida</taxon>
        <taxon>Liliopsida</taxon>
        <taxon>Poales</taxon>
        <taxon>Poaceae</taxon>
        <taxon>PACMAD clade</taxon>
        <taxon>Panicoideae</taxon>
        <taxon>Panicodae</taxon>
        <taxon>Paniceae</taxon>
        <taxon>Melinidinae</taxon>
        <taxon>Urochloa</taxon>
    </lineage>
</organism>
<dbReference type="InterPro" id="IPR056594">
    <property type="entry name" value="AT5G49610-like_b-prop"/>
</dbReference>
<evidence type="ECO:0000313" key="3">
    <source>
        <dbReference type="EMBL" id="CAL5077085.1"/>
    </source>
</evidence>
<gene>
    <name evidence="3" type="ORF">URODEC1_LOCUS106500</name>
</gene>
<keyword evidence="4" id="KW-1185">Reference proteome</keyword>
<dbReference type="Pfam" id="PF23635">
    <property type="entry name" value="Beta-prop_AT5G49610-like"/>
    <property type="match status" value="1"/>
</dbReference>
<evidence type="ECO:0000259" key="1">
    <source>
        <dbReference type="Pfam" id="PF12937"/>
    </source>
</evidence>
<sequence>MALPALMAELVEEILLRLPPDEPEHLFRAGAVCKAWRRILFDDSGFRRRYCRFHRKHRPLLGYVHNVSLREGVQFVPTTTFLPPPPPAAASYSYRAIDCRHGRVLIDTSECGPPGFIVWDPTTGDQQHLRFPAHAQENLSSFTGAVLCAVDGCDHLDCHGGPFLVVCVGGRCTEGTHAVGVENTWASVYSSQAGAWSAQTSSIDYYVAAREPSLLIGDALYFAVCSTAILKYDLSRHGLSLIETPRTSYKSVPIDIDGGLGLVEPYRNWIYTWSQQLDDGANGVGGWLQHNVVKLETLIPTRRRVIWPPYNSDDVIRFVEGTDTVLFSLNNYYIDQGVFTLDLKSRKVRKVAETWHRHILPYTCFYTPDLAMGKQLSPR</sequence>
<dbReference type="Pfam" id="PF12937">
    <property type="entry name" value="F-box-like"/>
    <property type="match status" value="1"/>
</dbReference>
<evidence type="ECO:0000313" key="4">
    <source>
        <dbReference type="Proteomes" id="UP001497457"/>
    </source>
</evidence>
<accession>A0ABC9FK64</accession>
<feature type="domain" description="F-box" evidence="1">
    <location>
        <begin position="9"/>
        <end position="52"/>
    </location>
</feature>
<dbReference type="EMBL" id="OZ075116">
    <property type="protein sequence ID" value="CAL5077085.1"/>
    <property type="molecule type" value="Genomic_DNA"/>
</dbReference>
<protein>
    <recommendedName>
        <fullName evidence="5">F-box domain-containing protein</fullName>
    </recommendedName>
</protein>
<dbReference type="Proteomes" id="UP001497457">
    <property type="component" value="Chromosome 6rd"/>
</dbReference>
<reference evidence="3" key="1">
    <citation type="submission" date="2024-10" db="EMBL/GenBank/DDBJ databases">
        <authorList>
            <person name="Ryan C."/>
        </authorList>
    </citation>
    <scope>NUCLEOTIDE SEQUENCE [LARGE SCALE GENOMIC DNA]</scope>
</reference>
<dbReference type="InterPro" id="IPR001810">
    <property type="entry name" value="F-box_dom"/>
</dbReference>
<dbReference type="AlphaFoldDB" id="A0ABC9FK64"/>
<name>A0ABC9FK64_9POAL</name>
<evidence type="ECO:0000259" key="2">
    <source>
        <dbReference type="Pfam" id="PF23635"/>
    </source>
</evidence>
<evidence type="ECO:0008006" key="5">
    <source>
        <dbReference type="Google" id="ProtNLM"/>
    </source>
</evidence>
<dbReference type="PANTHER" id="PTHR32133:SF327">
    <property type="entry name" value="F-BOX DOMAIN-CONTAINING PROTEIN"/>
    <property type="match status" value="1"/>
</dbReference>
<proteinExistence type="predicted"/>